<evidence type="ECO:0000256" key="5">
    <source>
        <dbReference type="ARBA" id="ARBA00023163"/>
    </source>
</evidence>
<dbReference type="PROSITE" id="PS51099">
    <property type="entry name" value="PTS_EIIB_TYPE_2"/>
    <property type="match status" value="1"/>
</dbReference>
<dbReference type="Pfam" id="PF08279">
    <property type="entry name" value="HTH_11"/>
    <property type="match status" value="1"/>
</dbReference>
<dbReference type="InterPro" id="IPR011608">
    <property type="entry name" value="PRD"/>
</dbReference>
<gene>
    <name evidence="9" type="ORF">HNP81_003976</name>
</gene>
<proteinExistence type="predicted"/>
<feature type="domain" description="PTS EIIA type-2" evidence="6">
    <location>
        <begin position="501"/>
        <end position="641"/>
    </location>
</feature>
<dbReference type="InterPro" id="IPR036634">
    <property type="entry name" value="PRD_sf"/>
</dbReference>
<organism evidence="9 10">
    <name type="scientific">Peribacillus huizhouensis</name>
    <dbReference type="NCBI Taxonomy" id="1501239"/>
    <lineage>
        <taxon>Bacteria</taxon>
        <taxon>Bacillati</taxon>
        <taxon>Bacillota</taxon>
        <taxon>Bacilli</taxon>
        <taxon>Bacillales</taxon>
        <taxon>Bacillaceae</taxon>
        <taxon>Peribacillus</taxon>
    </lineage>
</organism>
<evidence type="ECO:0000259" key="6">
    <source>
        <dbReference type="PROSITE" id="PS51094"/>
    </source>
</evidence>
<dbReference type="Proteomes" id="UP000626697">
    <property type="component" value="Unassembled WGS sequence"/>
</dbReference>
<feature type="domain" description="PRD" evidence="8">
    <location>
        <begin position="188"/>
        <end position="292"/>
    </location>
</feature>
<comment type="caution">
    <text evidence="9">The sequence shown here is derived from an EMBL/GenBank/DDBJ whole genome shotgun (WGS) entry which is preliminary data.</text>
</comment>
<dbReference type="EMBL" id="JACJHX010000016">
    <property type="protein sequence ID" value="MBA9028656.1"/>
    <property type="molecule type" value="Genomic_DNA"/>
</dbReference>
<dbReference type="InterPro" id="IPR013011">
    <property type="entry name" value="PTS_EIIB_2"/>
</dbReference>
<evidence type="ECO:0000256" key="4">
    <source>
        <dbReference type="ARBA" id="ARBA00023159"/>
    </source>
</evidence>
<dbReference type="CDD" id="cd00211">
    <property type="entry name" value="PTS_IIA_fru"/>
    <property type="match status" value="1"/>
</dbReference>
<dbReference type="Gene3D" id="3.40.50.2300">
    <property type="match status" value="1"/>
</dbReference>
<dbReference type="Gene3D" id="1.10.10.10">
    <property type="entry name" value="Winged helix-like DNA-binding domain superfamily/Winged helix DNA-binding domain"/>
    <property type="match status" value="2"/>
</dbReference>
<dbReference type="InterPro" id="IPR013196">
    <property type="entry name" value="HTH_11"/>
</dbReference>
<dbReference type="PANTHER" id="PTHR30185">
    <property type="entry name" value="CRYPTIC BETA-GLUCOSIDE BGL OPERON ANTITERMINATOR"/>
    <property type="match status" value="1"/>
</dbReference>
<accession>A0ABR6CVA7</accession>
<dbReference type="InterPro" id="IPR016152">
    <property type="entry name" value="PTrfase/Anion_transptr"/>
</dbReference>
<keyword evidence="2" id="KW-0677">Repeat</keyword>
<dbReference type="Pfam" id="PF00359">
    <property type="entry name" value="PTS_EIIA_2"/>
    <property type="match status" value="1"/>
</dbReference>
<evidence type="ECO:0000256" key="3">
    <source>
        <dbReference type="ARBA" id="ARBA00023015"/>
    </source>
</evidence>
<dbReference type="PROSITE" id="PS51094">
    <property type="entry name" value="PTS_EIIA_TYPE_2"/>
    <property type="match status" value="1"/>
</dbReference>
<dbReference type="InterPro" id="IPR002178">
    <property type="entry name" value="PTS_EIIA_type-2_dom"/>
</dbReference>
<evidence type="ECO:0000256" key="1">
    <source>
        <dbReference type="ARBA" id="ARBA00022679"/>
    </source>
</evidence>
<dbReference type="SUPFAM" id="SSF63520">
    <property type="entry name" value="PTS-regulatory domain, PRD"/>
    <property type="match status" value="2"/>
</dbReference>
<dbReference type="InterPro" id="IPR036388">
    <property type="entry name" value="WH-like_DNA-bd_sf"/>
</dbReference>
<evidence type="ECO:0000259" key="7">
    <source>
        <dbReference type="PROSITE" id="PS51099"/>
    </source>
</evidence>
<keyword evidence="4" id="KW-0010">Activator</keyword>
<dbReference type="InterPro" id="IPR036390">
    <property type="entry name" value="WH_DNA-bd_sf"/>
</dbReference>
<dbReference type="InterPro" id="IPR036095">
    <property type="entry name" value="PTS_EIIB-like_sf"/>
</dbReference>
<dbReference type="PANTHER" id="PTHR30185:SF13">
    <property type="entry name" value="LICABCH OPERON REGULATOR-RELATED"/>
    <property type="match status" value="1"/>
</dbReference>
<sequence>MLSLTKRQKSILQFLAESSEPVTAKWIAKEMGISDRTVRNEIKQLQLNSCGMLSIHIESIRGKGYQLKVLNSELLSKKSSLLSEENNESTTYMEQEDRVRYIVTRLLLAQDFIKFETLEEEIFVSRSTLQQDLKLVREITNKYKLKIMNRPHYGTKVEGDEHMKRSCLSNLILRKSWDITLKGDPFQLVESVFFEKIKEVLIKKVNDHHINISDVELGNLTIHIAIACKRIQEGFIIDPLGVHIGNEHAIEKMVSMEIIKEVEFITGLTFPKSEIDYIIVHLLGTKLLTKEELTNFGEFDEVNNLVNCMMEKLRTEFNWDFYNDLEFIKGITLHLRPAMNRLRYGLNMRNPLLNQTKKKFPSAFEGAVVASKCIEDYLNKETDENEIAYIALHIGAALERLKEKQKQAKRVLIVCATGMGSARLLFYHLQNVFKSDIQIVGTINYYNLASYNLSGIDFIISTIPIKEKLGIPVLVVNTFLEEEDITNIKKKLVSSKSNIKDYLHPSRIFIHQELDTKEYTIRFLCNELYKQGLVSKDYVELVLERENLATTCFGNLVAIPHPIKPITNKTFWTVCTLKSPIQWDEQKMVQFVCLLNIEEGGSDNLNQMYQLLINIIEHKSTVQKLIKSSSKEEIVKMMYGQIHN</sequence>
<dbReference type="Pfam" id="PF05043">
    <property type="entry name" value="Mga"/>
    <property type="match status" value="1"/>
</dbReference>
<dbReference type="InterPro" id="IPR050661">
    <property type="entry name" value="BglG_antiterminators"/>
</dbReference>
<dbReference type="PROSITE" id="PS51372">
    <property type="entry name" value="PRD_2"/>
    <property type="match status" value="2"/>
</dbReference>
<keyword evidence="3" id="KW-0805">Transcription regulation</keyword>
<dbReference type="RefSeq" id="WP_182503690.1">
    <property type="nucleotide sequence ID" value="NZ_JACJHX010000016.1"/>
</dbReference>
<reference evidence="9 10" key="1">
    <citation type="submission" date="2020-08" db="EMBL/GenBank/DDBJ databases">
        <title>Genomic Encyclopedia of Type Strains, Phase IV (KMG-IV): sequencing the most valuable type-strain genomes for metagenomic binning, comparative biology and taxonomic classification.</title>
        <authorList>
            <person name="Goeker M."/>
        </authorList>
    </citation>
    <scope>NUCLEOTIDE SEQUENCE [LARGE SCALE GENOMIC DNA]</scope>
    <source>
        <strain evidence="9 10">DSM 105481</strain>
    </source>
</reference>
<dbReference type="SUPFAM" id="SSF55804">
    <property type="entry name" value="Phoshotransferase/anion transport protein"/>
    <property type="match status" value="1"/>
</dbReference>
<dbReference type="Gene3D" id="1.10.1790.10">
    <property type="entry name" value="PRD domain"/>
    <property type="match status" value="2"/>
</dbReference>
<evidence type="ECO:0000313" key="10">
    <source>
        <dbReference type="Proteomes" id="UP000626697"/>
    </source>
</evidence>
<dbReference type="InterPro" id="IPR007737">
    <property type="entry name" value="Mga_HTH"/>
</dbReference>
<dbReference type="CDD" id="cd05568">
    <property type="entry name" value="PTS_IIB_bgl_like"/>
    <property type="match status" value="1"/>
</dbReference>
<feature type="domain" description="PRD" evidence="8">
    <location>
        <begin position="297"/>
        <end position="404"/>
    </location>
</feature>
<evidence type="ECO:0000313" key="9">
    <source>
        <dbReference type="EMBL" id="MBA9028656.1"/>
    </source>
</evidence>
<keyword evidence="10" id="KW-1185">Reference proteome</keyword>
<feature type="domain" description="PTS EIIB type-2" evidence="7">
    <location>
        <begin position="409"/>
        <end position="500"/>
    </location>
</feature>
<dbReference type="Pfam" id="PF00874">
    <property type="entry name" value="PRD"/>
    <property type="match status" value="2"/>
</dbReference>
<evidence type="ECO:0000256" key="2">
    <source>
        <dbReference type="ARBA" id="ARBA00022737"/>
    </source>
</evidence>
<dbReference type="Gene3D" id="3.40.930.10">
    <property type="entry name" value="Mannitol-specific EII, Chain A"/>
    <property type="match status" value="1"/>
</dbReference>
<keyword evidence="5" id="KW-0804">Transcription</keyword>
<protein>
    <submittedName>
        <fullName evidence="9">Lichenan operon transcriptional antiterminator</fullName>
    </submittedName>
</protein>
<dbReference type="SUPFAM" id="SSF46785">
    <property type="entry name" value="Winged helix' DNA-binding domain"/>
    <property type="match status" value="1"/>
</dbReference>
<evidence type="ECO:0000259" key="8">
    <source>
        <dbReference type="PROSITE" id="PS51372"/>
    </source>
</evidence>
<dbReference type="SUPFAM" id="SSF52794">
    <property type="entry name" value="PTS system IIB component-like"/>
    <property type="match status" value="1"/>
</dbReference>
<keyword evidence="1" id="KW-0808">Transferase</keyword>
<name>A0ABR6CVA7_9BACI</name>